<comment type="caution">
    <text evidence="1">The sequence shown here is derived from an EMBL/GenBank/DDBJ whole genome shotgun (WGS) entry which is preliminary data.</text>
</comment>
<keyword evidence="2" id="KW-1185">Reference proteome</keyword>
<organism evidence="1 2">
    <name type="scientific">Penicillium nalgiovense</name>
    <dbReference type="NCBI Taxonomy" id="60175"/>
    <lineage>
        <taxon>Eukaryota</taxon>
        <taxon>Fungi</taxon>
        <taxon>Dikarya</taxon>
        <taxon>Ascomycota</taxon>
        <taxon>Pezizomycotina</taxon>
        <taxon>Eurotiomycetes</taxon>
        <taxon>Eurotiomycetidae</taxon>
        <taxon>Eurotiales</taxon>
        <taxon>Aspergillaceae</taxon>
        <taxon>Penicillium</taxon>
    </lineage>
</organism>
<name>A0A1V6YT57_PENNA</name>
<reference evidence="2" key="1">
    <citation type="journal article" date="2017" name="Nat. Microbiol.">
        <title>Global analysis of biosynthetic gene clusters reveals vast potential of secondary metabolite production in Penicillium species.</title>
        <authorList>
            <person name="Nielsen J.C."/>
            <person name="Grijseels S."/>
            <person name="Prigent S."/>
            <person name="Ji B."/>
            <person name="Dainat J."/>
            <person name="Nielsen K.F."/>
            <person name="Frisvad J.C."/>
            <person name="Workman M."/>
            <person name="Nielsen J."/>
        </authorList>
    </citation>
    <scope>NUCLEOTIDE SEQUENCE [LARGE SCALE GENOMIC DNA]</scope>
    <source>
        <strain evidence="2">IBT 13039</strain>
    </source>
</reference>
<accession>A0A1V6YT57</accession>
<dbReference type="Proteomes" id="UP000191691">
    <property type="component" value="Unassembled WGS sequence"/>
</dbReference>
<proteinExistence type="predicted"/>
<gene>
    <name evidence="1" type="ORF">PENNAL_c0011G02468</name>
</gene>
<sequence>MNWIGNVSGQVGPDDRIIIVLIGHGDEEDHAVTLYPQRAEREFLSNAETIAALPILPPNATIAPGSGAQRDVLVETAATVGEKRGACGY</sequence>
<dbReference type="AlphaFoldDB" id="A0A1V6YT57"/>
<evidence type="ECO:0000313" key="1">
    <source>
        <dbReference type="EMBL" id="OQE90649.1"/>
    </source>
</evidence>
<dbReference type="EMBL" id="MOOB01000011">
    <property type="protein sequence ID" value="OQE90649.1"/>
    <property type="molecule type" value="Genomic_DNA"/>
</dbReference>
<evidence type="ECO:0000313" key="2">
    <source>
        <dbReference type="Proteomes" id="UP000191691"/>
    </source>
</evidence>
<protein>
    <submittedName>
        <fullName evidence="1">Uncharacterized protein</fullName>
    </submittedName>
</protein>